<dbReference type="EMBL" id="LDAU01000055">
    <property type="protein sequence ID" value="KRX09042.1"/>
    <property type="molecule type" value="Genomic_DNA"/>
</dbReference>
<name>A0A0V0R3I6_PSEPJ</name>
<protein>
    <submittedName>
        <fullName evidence="1">Uncharacterized protein</fullName>
    </submittedName>
</protein>
<dbReference type="Proteomes" id="UP000054937">
    <property type="component" value="Unassembled WGS sequence"/>
</dbReference>
<comment type="caution">
    <text evidence="1">The sequence shown here is derived from an EMBL/GenBank/DDBJ whole genome shotgun (WGS) entry which is preliminary data.</text>
</comment>
<sequence length="696" mass="81850">MQNIPDAQTDLQNWKKVESEKIEKKNEKITLNKQFFKSNTFSANKIEKKQQSLNNSSEYQSQNSHDEEINMLKQTVTKNNKKNLNDIISDQNNYPSFIKNNDNQQMLNFYKNDKDQKQQMEFIKKSNDFNDIIFNESELNENNQIHIKQSNHNCNTNRYKFKEDIINQNQNKQASKIQSDYILQSQEELIENQNNIQKNIIYSDQQNVQNQIYNRNQQKQLEQNINNYKSQNSESEYYSLNNNQNFKSSDILNDQKQNINQNEYLNTLTHNINSIHKSEEQKAAKQLISNENLGIQVQDFQLQSKESSSLYSNKQQNNEIYDQKNLKFIKEPSIQEKIQVNSRDQQINLHNNNNYDDQKNQENNINYNNFNKKYNNSNQGNIIKDQTINNSNIQKDSGIKHNIYYQSDEFIDQSINEINSNDLINKQMNLRNSVYANDISTQRNQKQNLDKLELQNKQQSSCFNDFKLFEEFFIITADKQECQKIQNVGQSEFLEPNIMFSYPGMEDQKDELRRNVVPKFAFPFGVEVKKSKKTDSLSELQQIIFGGTMVEKYKNCFVFALKSEDSFQKSKHLLHLPPLLATVNPTSLLYCIAVTTTDFLDEDISQQVSIEDHIKQVLSTVYKQNLPDFNQIMNFKLNQDDFLSLAIPSKEDCYNIEAEWGMCLAMNNMKVNDFCYILCSLLLEQSVATPFNFYCI</sequence>
<organism evidence="1 2">
    <name type="scientific">Pseudocohnilembus persalinus</name>
    <name type="common">Ciliate</name>
    <dbReference type="NCBI Taxonomy" id="266149"/>
    <lineage>
        <taxon>Eukaryota</taxon>
        <taxon>Sar</taxon>
        <taxon>Alveolata</taxon>
        <taxon>Ciliophora</taxon>
        <taxon>Intramacronucleata</taxon>
        <taxon>Oligohymenophorea</taxon>
        <taxon>Scuticociliatia</taxon>
        <taxon>Philasterida</taxon>
        <taxon>Pseudocohnilembidae</taxon>
        <taxon>Pseudocohnilembus</taxon>
    </lineage>
</organism>
<reference evidence="1 2" key="1">
    <citation type="journal article" date="2015" name="Sci. Rep.">
        <title>Genome of the facultative scuticociliatosis pathogen Pseudocohnilembus persalinus provides insight into its virulence through horizontal gene transfer.</title>
        <authorList>
            <person name="Xiong J."/>
            <person name="Wang G."/>
            <person name="Cheng J."/>
            <person name="Tian M."/>
            <person name="Pan X."/>
            <person name="Warren A."/>
            <person name="Jiang C."/>
            <person name="Yuan D."/>
            <person name="Miao W."/>
        </authorList>
    </citation>
    <scope>NUCLEOTIDE SEQUENCE [LARGE SCALE GENOMIC DNA]</scope>
    <source>
        <strain evidence="1">36N120E</strain>
    </source>
</reference>
<gene>
    <name evidence="1" type="ORF">PPERSA_01929</name>
</gene>
<evidence type="ECO:0000313" key="2">
    <source>
        <dbReference type="Proteomes" id="UP000054937"/>
    </source>
</evidence>
<accession>A0A0V0R3I6</accession>
<keyword evidence="2" id="KW-1185">Reference proteome</keyword>
<dbReference type="OMA" id="FLEPNIM"/>
<evidence type="ECO:0000313" key="1">
    <source>
        <dbReference type="EMBL" id="KRX09042.1"/>
    </source>
</evidence>
<proteinExistence type="predicted"/>
<dbReference type="AlphaFoldDB" id="A0A0V0R3I6"/>
<dbReference type="InParanoid" id="A0A0V0R3I6"/>